<feature type="region of interest" description="Disordered" evidence="20">
    <location>
        <begin position="716"/>
        <end position="866"/>
    </location>
</feature>
<evidence type="ECO:0000256" key="13">
    <source>
        <dbReference type="ARBA" id="ARBA00023136"/>
    </source>
</evidence>
<feature type="compositionally biased region" description="Basic and acidic residues" evidence="20">
    <location>
        <begin position="841"/>
        <end position="852"/>
    </location>
</feature>
<evidence type="ECO:0000256" key="8">
    <source>
        <dbReference type="ARBA" id="ARBA00022692"/>
    </source>
</evidence>
<evidence type="ECO:0000313" key="21">
    <source>
        <dbReference type="EMBL" id="RMX75335.1"/>
    </source>
</evidence>
<dbReference type="GO" id="GO:0005776">
    <property type="term" value="C:autophagosome"/>
    <property type="evidence" value="ECO:0007669"/>
    <property type="project" value="TreeGrafter"/>
</dbReference>
<keyword evidence="8 19" id="KW-0812">Transmembrane</keyword>
<evidence type="ECO:0000256" key="7">
    <source>
        <dbReference type="ARBA" id="ARBA00022448"/>
    </source>
</evidence>
<comment type="caution">
    <text evidence="21">The sequence shown here is derived from an EMBL/GenBank/DDBJ whole genome shotgun (WGS) entry which is preliminary data.</text>
</comment>
<gene>
    <name evidence="21" type="ORF">D0869_11719</name>
</gene>
<dbReference type="AlphaFoldDB" id="A0A3M6WA14"/>
<comment type="catalytic activity">
    <reaction evidence="15">
        <text>a 1,2-diacyl-sn-glycero-3-phospho-L-serine(in) = a 1,2-diacyl-sn-glycero-3-phospho-L-serine(out)</text>
        <dbReference type="Rhea" id="RHEA:38663"/>
        <dbReference type="ChEBI" id="CHEBI:57262"/>
    </reaction>
</comment>
<evidence type="ECO:0000256" key="3">
    <source>
        <dbReference type="ARBA" id="ARBA00004511"/>
    </source>
</evidence>
<feature type="compositionally biased region" description="Pro residues" evidence="20">
    <location>
        <begin position="729"/>
        <end position="746"/>
    </location>
</feature>
<evidence type="ECO:0000256" key="16">
    <source>
        <dbReference type="ARBA" id="ARBA00024615"/>
    </source>
</evidence>
<evidence type="ECO:0000256" key="6">
    <source>
        <dbReference type="ARBA" id="ARBA00018074"/>
    </source>
</evidence>
<keyword evidence="9 19" id="KW-1133">Transmembrane helix</keyword>
<evidence type="ECO:0000313" key="22">
    <source>
        <dbReference type="Proteomes" id="UP000281245"/>
    </source>
</evidence>
<keyword evidence="12 19" id="KW-0445">Lipid transport</keyword>
<dbReference type="Proteomes" id="UP000281245">
    <property type="component" value="Unassembled WGS sequence"/>
</dbReference>
<feature type="transmembrane region" description="Helical" evidence="19">
    <location>
        <begin position="617"/>
        <end position="635"/>
    </location>
</feature>
<evidence type="ECO:0000256" key="10">
    <source>
        <dbReference type="ARBA" id="ARBA00023006"/>
    </source>
</evidence>
<sequence length="889" mass="101188">MMSSRVLSRLLPVAEGDVSMSVYDGIRHDNTRPHDLEAQYRHSSDEHFRDDDGDEDEGPEAFIIEGRRDREPTESATVSPEVKGADQWLGRGGKNRTTEDEDVPTSLLLEARDKRGEKGRPPQRRPDSSEAKAEAQWRAAQQHQRIHGRSSSRPSTRYTTQTTTNAPFIPKSDPQAEAMWLYTNASSLDAFLLEMYEYFAQHGVWSILLARAIKMLTELFVFSFATFLTTCIDYKKVPTSKSTSEVMIPKCMAKAPWWKNFAIFVFIIYWCLRAVTYVSDIRRLFRMHDFFLYVLGIDDQDIQTVSWVRVVDGLVKLQNANVATAQQGPVVKKYVKYSKPQQRMNAESIANRLMRQDNYYVALYNKDILDFTLPLPFIGTRQFYSKSLEWAINACLTNFIFFEEGNIRPFAIDIKNRQVLVQTLQNRFRFAALSSIVVAPINIVRFCIMYFFRYYTEFTRNPSKVSARSFTPFAEWKIREVNELEHLFQRRLKQASPFADEYLKQFPKDKTDQACRFVAFISGAIAAVLALATLFDPELFLGFEVTPGRTAVFWLTVMVGVFGVAHGALPDENEVHDPVLHLKEVLLYIHHMPAHWKDRLHSNEVRAEFSAMYQMKILIFIEEILSLVVAPWILLRNSGKCSERLIDFFREQTVHVDGIGYQCNYAVFGFKKDPNAENATDVLREPDGLRDDYYGLKDDKMEASMQNFLQMYSTMNKQRRRGRGGQPFQMPPTFPSALSPPPPPQQPNAGRGDPQHRVSSGSRSRPAALDKRSGVIDPRQQILPQRSPRNEAAHNSSGGGGSSRRPRLRPAVDVGRRSGSSAVHEVSQSTMIREDSELDDDFNHPELAGREADETETEEEGDGAAKTAGVLGMLQQFSKAHMEKGAGVV</sequence>
<feature type="compositionally biased region" description="Polar residues" evidence="20">
    <location>
        <begin position="818"/>
        <end position="831"/>
    </location>
</feature>
<evidence type="ECO:0000256" key="20">
    <source>
        <dbReference type="SAM" id="MobiDB-lite"/>
    </source>
</evidence>
<dbReference type="GO" id="GO:0000422">
    <property type="term" value="P:autophagy of mitochondrion"/>
    <property type="evidence" value="ECO:0007669"/>
    <property type="project" value="TreeGrafter"/>
</dbReference>
<feature type="transmembrane region" description="Helical" evidence="19">
    <location>
        <begin position="257"/>
        <end position="278"/>
    </location>
</feature>
<keyword evidence="7 19" id="KW-0813">Transport</keyword>
<dbReference type="OrthoDB" id="2020634at2759"/>
<protein>
    <recommendedName>
        <fullName evidence="6 19">Autophagy-related protein 9</fullName>
    </recommendedName>
</protein>
<feature type="transmembrane region" description="Helical" evidence="19">
    <location>
        <begin position="551"/>
        <end position="569"/>
    </location>
</feature>
<dbReference type="Pfam" id="PF04109">
    <property type="entry name" value="ATG9"/>
    <property type="match status" value="1"/>
</dbReference>
<comment type="similarity">
    <text evidence="5 19">Belongs to the ATG9 family.</text>
</comment>
<dbReference type="GO" id="GO:0034497">
    <property type="term" value="P:protein localization to phagophore assembly site"/>
    <property type="evidence" value="ECO:0007669"/>
    <property type="project" value="TreeGrafter"/>
</dbReference>
<keyword evidence="10 19" id="KW-0072">Autophagy</keyword>
<feature type="compositionally biased region" description="Basic and acidic residues" evidence="20">
    <location>
        <begin position="110"/>
        <end position="135"/>
    </location>
</feature>
<name>A0A3M6WA14_HORWE</name>
<evidence type="ECO:0000256" key="9">
    <source>
        <dbReference type="ARBA" id="ARBA00022989"/>
    </source>
</evidence>
<dbReference type="GO" id="GO:0034727">
    <property type="term" value="P:piecemeal microautophagy of the nucleus"/>
    <property type="evidence" value="ECO:0007669"/>
    <property type="project" value="TreeGrafter"/>
</dbReference>
<feature type="compositionally biased region" description="Basic and acidic residues" evidence="20">
    <location>
        <begin position="26"/>
        <end position="50"/>
    </location>
</feature>
<dbReference type="PANTHER" id="PTHR13038">
    <property type="entry name" value="APG9 AUTOPHAGY 9"/>
    <property type="match status" value="1"/>
</dbReference>
<evidence type="ECO:0000256" key="15">
    <source>
        <dbReference type="ARBA" id="ARBA00024479"/>
    </source>
</evidence>
<feature type="compositionally biased region" description="Acidic residues" evidence="20">
    <location>
        <begin position="853"/>
        <end position="862"/>
    </location>
</feature>
<feature type="transmembrane region" description="Helical" evidence="19">
    <location>
        <begin position="219"/>
        <end position="237"/>
    </location>
</feature>
<evidence type="ECO:0000256" key="19">
    <source>
        <dbReference type="RuleBase" id="RU364027"/>
    </source>
</evidence>
<comment type="catalytic activity">
    <reaction evidence="17">
        <text>a 1,2-diacyl-sn-glycero-3-phospho-(1D-myo-inositol-3-phosphate)(in) = a 1,2-diacyl-sn-glycero-3-phospho-(1D-myo-inositol-3-phosphate)(out)</text>
        <dbReference type="Rhea" id="RHEA:67920"/>
        <dbReference type="ChEBI" id="CHEBI:58088"/>
    </reaction>
</comment>
<organism evidence="21 22">
    <name type="scientific">Hortaea werneckii</name>
    <name type="common">Black yeast</name>
    <name type="synonym">Cladosporium werneckii</name>
    <dbReference type="NCBI Taxonomy" id="91943"/>
    <lineage>
        <taxon>Eukaryota</taxon>
        <taxon>Fungi</taxon>
        <taxon>Dikarya</taxon>
        <taxon>Ascomycota</taxon>
        <taxon>Pezizomycotina</taxon>
        <taxon>Dothideomycetes</taxon>
        <taxon>Dothideomycetidae</taxon>
        <taxon>Mycosphaerellales</taxon>
        <taxon>Teratosphaeriaceae</taxon>
        <taxon>Hortaea</taxon>
    </lineage>
</organism>
<evidence type="ECO:0000256" key="1">
    <source>
        <dbReference type="ARBA" id="ARBA00004439"/>
    </source>
</evidence>
<evidence type="ECO:0000256" key="11">
    <source>
        <dbReference type="ARBA" id="ARBA00023034"/>
    </source>
</evidence>
<dbReference type="GO" id="GO:0006869">
    <property type="term" value="P:lipid transport"/>
    <property type="evidence" value="ECO:0007669"/>
    <property type="project" value="UniProtKB-KW"/>
</dbReference>
<dbReference type="PANTHER" id="PTHR13038:SF10">
    <property type="entry name" value="AUTOPHAGY-RELATED PROTEIN 9"/>
    <property type="match status" value="1"/>
</dbReference>
<dbReference type="InterPro" id="IPR007241">
    <property type="entry name" value="Autophagy-rel_prot_9"/>
</dbReference>
<accession>A0A3M6WA14</accession>
<keyword evidence="13 19" id="KW-0472">Membrane</keyword>
<dbReference type="GO" id="GO:0034045">
    <property type="term" value="C:phagophore assembly site membrane"/>
    <property type="evidence" value="ECO:0007669"/>
    <property type="project" value="UniProtKB-SubCell"/>
</dbReference>
<evidence type="ECO:0000256" key="14">
    <source>
        <dbReference type="ARBA" id="ARBA00023329"/>
    </source>
</evidence>
<evidence type="ECO:0000256" key="5">
    <source>
        <dbReference type="ARBA" id="ARBA00006185"/>
    </source>
</evidence>
<keyword evidence="14" id="KW-0968">Cytoplasmic vesicle</keyword>
<feature type="region of interest" description="Disordered" evidence="20">
    <location>
        <begin position="26"/>
        <end position="170"/>
    </location>
</feature>
<evidence type="ECO:0000256" key="17">
    <source>
        <dbReference type="ARBA" id="ARBA00024621"/>
    </source>
</evidence>
<dbReference type="GO" id="GO:0061709">
    <property type="term" value="P:reticulophagy"/>
    <property type="evidence" value="ECO:0007669"/>
    <property type="project" value="TreeGrafter"/>
</dbReference>
<evidence type="ECO:0000256" key="4">
    <source>
        <dbReference type="ARBA" id="ARBA00004653"/>
    </source>
</evidence>
<feature type="transmembrane region" description="Helical" evidence="19">
    <location>
        <begin position="430"/>
        <end position="452"/>
    </location>
</feature>
<dbReference type="GO" id="GO:0000139">
    <property type="term" value="C:Golgi membrane"/>
    <property type="evidence" value="ECO:0007669"/>
    <property type="project" value="UniProtKB-SubCell"/>
</dbReference>
<comment type="subcellular location">
    <subcellularLocation>
        <location evidence="1">Cytoplasmic vesicle membrane</location>
        <topology evidence="1">Multi-pass membrane protein</topology>
    </subcellularLocation>
    <subcellularLocation>
        <location evidence="2">Endoplasmic reticulum membrane</location>
        <topology evidence="2">Multi-pass membrane protein</topology>
    </subcellularLocation>
    <subcellularLocation>
        <location evidence="4">Golgi apparatus membrane</location>
        <topology evidence="4">Multi-pass membrane protein</topology>
    </subcellularLocation>
    <subcellularLocation>
        <location evidence="3 19">Preautophagosomal structure membrane</location>
        <topology evidence="3 19">Multi-pass membrane protein</topology>
    </subcellularLocation>
</comment>
<dbReference type="GO" id="GO:0030659">
    <property type="term" value="C:cytoplasmic vesicle membrane"/>
    <property type="evidence" value="ECO:0007669"/>
    <property type="project" value="UniProtKB-SubCell"/>
</dbReference>
<dbReference type="EMBL" id="QWIJ01001314">
    <property type="protein sequence ID" value="RMX75335.1"/>
    <property type="molecule type" value="Genomic_DNA"/>
</dbReference>
<dbReference type="VEuPathDB" id="FungiDB:BTJ68_01111"/>
<feature type="compositionally biased region" description="Low complexity" evidence="20">
    <location>
        <begin position="151"/>
        <end position="164"/>
    </location>
</feature>
<keyword evidence="11" id="KW-0333">Golgi apparatus</keyword>
<proteinExistence type="inferred from homology"/>
<feature type="transmembrane region" description="Helical" evidence="19">
    <location>
        <begin position="517"/>
        <end position="539"/>
    </location>
</feature>
<dbReference type="GO" id="GO:0005789">
    <property type="term" value="C:endoplasmic reticulum membrane"/>
    <property type="evidence" value="ECO:0007669"/>
    <property type="project" value="UniProtKB-SubCell"/>
</dbReference>
<comment type="catalytic activity">
    <reaction evidence="16">
        <text>a 1,2-diacyl-sn-glycero-3-phosphoethanolamine(in) = a 1,2-diacyl-sn-glycero-3-phosphoethanolamine(out)</text>
        <dbReference type="Rhea" id="RHEA:38895"/>
        <dbReference type="ChEBI" id="CHEBI:64612"/>
    </reaction>
</comment>
<comment type="catalytic activity">
    <reaction evidence="18">
        <text>a 1,2-diacyl-sn-glycero-3-phosphocholine(in) = a 1,2-diacyl-sn-glycero-3-phosphocholine(out)</text>
        <dbReference type="Rhea" id="RHEA:38571"/>
        <dbReference type="ChEBI" id="CHEBI:57643"/>
    </reaction>
</comment>
<reference evidence="21 22" key="1">
    <citation type="journal article" date="2018" name="BMC Genomics">
        <title>Genomic evidence for intraspecific hybridization in a clonal and extremely halotolerant yeast.</title>
        <authorList>
            <person name="Gostincar C."/>
            <person name="Stajich J.E."/>
            <person name="Zupancic J."/>
            <person name="Zalar P."/>
            <person name="Gunde-Cimerman N."/>
        </authorList>
    </citation>
    <scope>NUCLEOTIDE SEQUENCE [LARGE SCALE GENOMIC DNA]</scope>
    <source>
        <strain evidence="21 22">EXF-6656</strain>
    </source>
</reference>
<evidence type="ECO:0000256" key="18">
    <source>
        <dbReference type="ARBA" id="ARBA00024631"/>
    </source>
</evidence>
<evidence type="ECO:0000256" key="12">
    <source>
        <dbReference type="ARBA" id="ARBA00023055"/>
    </source>
</evidence>
<comment type="function">
    <text evidence="19">Phospholipid scramblase involved in autophagy. Cycles between the preautophagosomal structure/phagophore assembly site (PAS) and the cytoplasmic vesicle pool and supplies membrane for the growing autophagosome. Lipid scramblase activity plays a key role in preautophagosomal structure/phagophore assembly by distributing the phospholipids that arrive through ATG2 from the cytoplasmic to the luminal leaflet of the bilayer, thereby driving autophagosomal membrane expansion.</text>
</comment>
<evidence type="ECO:0000256" key="2">
    <source>
        <dbReference type="ARBA" id="ARBA00004477"/>
    </source>
</evidence>